<name>N1V0F6_9MICC</name>
<accession>N1V0F6</accession>
<dbReference type="Proteomes" id="UP000010729">
    <property type="component" value="Unassembled WGS sequence"/>
</dbReference>
<evidence type="ECO:0000313" key="2">
    <source>
        <dbReference type="Proteomes" id="UP000010729"/>
    </source>
</evidence>
<dbReference type="EMBL" id="ANPE02000169">
    <property type="protein sequence ID" value="EMY33567.1"/>
    <property type="molecule type" value="Genomic_DNA"/>
</dbReference>
<dbReference type="RefSeq" id="WP_005270150.1">
    <property type="nucleotide sequence ID" value="NZ_ANPE02000169.1"/>
</dbReference>
<comment type="caution">
    <text evidence="1">The sequence shown here is derived from an EMBL/GenBank/DDBJ whole genome shotgun (WGS) entry which is preliminary data.</text>
</comment>
<evidence type="ECO:0000313" key="1">
    <source>
        <dbReference type="EMBL" id="EMY33567.1"/>
    </source>
</evidence>
<reference evidence="1 2" key="1">
    <citation type="journal article" date="2013" name="Genome Announc.">
        <title>Draft Genome Sequence of Arthrobacter crystallopoietes Strain BAB-32, Revealing Genes for Bioremediation.</title>
        <authorList>
            <person name="Joshi M.N."/>
            <person name="Pandit A.S."/>
            <person name="Sharma A."/>
            <person name="Pandya R.V."/>
            <person name="Desai S.M."/>
            <person name="Saxena A.K."/>
            <person name="Bagatharia S.B."/>
        </authorList>
    </citation>
    <scope>NUCLEOTIDE SEQUENCE [LARGE SCALE GENOMIC DNA]</scope>
    <source>
        <strain evidence="1 2">BAB-32</strain>
    </source>
</reference>
<keyword evidence="2" id="KW-1185">Reference proteome</keyword>
<dbReference type="AlphaFoldDB" id="N1V0F6"/>
<dbReference type="OrthoDB" id="4955428at2"/>
<gene>
    <name evidence="1" type="ORF">D477_014236</name>
</gene>
<protein>
    <submittedName>
        <fullName evidence="1">Uncharacterized protein</fullName>
    </submittedName>
</protein>
<proteinExistence type="predicted"/>
<organism evidence="1 2">
    <name type="scientific">Arthrobacter crystallopoietes BAB-32</name>
    <dbReference type="NCBI Taxonomy" id="1246476"/>
    <lineage>
        <taxon>Bacteria</taxon>
        <taxon>Bacillati</taxon>
        <taxon>Actinomycetota</taxon>
        <taxon>Actinomycetes</taxon>
        <taxon>Micrococcales</taxon>
        <taxon>Micrococcaceae</taxon>
        <taxon>Crystallibacter</taxon>
    </lineage>
</organism>
<sequence>MSSENSRGAGLTPERLNELREINRSVPEEPWKVWPSLHGDPKVQVDKPGWHFVAEASKDTPEYGRIMAERIAAFDPPTVAALLDLIDRQAEALRAVRRG</sequence>